<dbReference type="GO" id="GO:0003774">
    <property type="term" value="F:cytoskeletal motor activity"/>
    <property type="evidence" value="ECO:0007669"/>
    <property type="project" value="InterPro"/>
</dbReference>
<dbReference type="GO" id="GO:0009431">
    <property type="term" value="C:bacterial-type flagellum basal body, MS ring"/>
    <property type="evidence" value="ECO:0007669"/>
    <property type="project" value="InterPro"/>
</dbReference>
<keyword evidence="14" id="KW-0282">Flagellum</keyword>
<evidence type="ECO:0000256" key="11">
    <source>
        <dbReference type="SAM" id="Phobius"/>
    </source>
</evidence>
<dbReference type="PRINTS" id="PR01009">
    <property type="entry name" value="FLGMRINGFLIF"/>
</dbReference>
<feature type="compositionally biased region" description="Polar residues" evidence="10">
    <location>
        <begin position="310"/>
        <end position="344"/>
    </location>
</feature>
<keyword evidence="5 11" id="KW-0812">Transmembrane</keyword>
<dbReference type="KEGG" id="vin:AKJ08_3415"/>
<evidence type="ECO:0000256" key="5">
    <source>
        <dbReference type="ARBA" id="ARBA00022692"/>
    </source>
</evidence>
<keyword evidence="4" id="KW-1003">Cell membrane</keyword>
<keyword evidence="15" id="KW-1185">Reference proteome</keyword>
<evidence type="ECO:0000256" key="9">
    <source>
        <dbReference type="PIRNR" id="PIRNR004862"/>
    </source>
</evidence>
<dbReference type="NCBIfam" id="TIGR00206">
    <property type="entry name" value="fliF"/>
    <property type="match status" value="1"/>
</dbReference>
<proteinExistence type="inferred from homology"/>
<evidence type="ECO:0000256" key="10">
    <source>
        <dbReference type="SAM" id="MobiDB-lite"/>
    </source>
</evidence>
<evidence type="ECO:0000256" key="8">
    <source>
        <dbReference type="ARBA" id="ARBA00023143"/>
    </source>
</evidence>
<dbReference type="PANTHER" id="PTHR30046">
    <property type="entry name" value="FLAGELLAR M-RING PROTEIN"/>
    <property type="match status" value="1"/>
</dbReference>
<name>A0A0K1PHL1_9BACT</name>
<reference evidence="14 15" key="1">
    <citation type="submission" date="2015-08" db="EMBL/GenBank/DDBJ databases">
        <authorList>
            <person name="Babu N.S."/>
            <person name="Beckwith C.J."/>
            <person name="Beseler K.G."/>
            <person name="Brison A."/>
            <person name="Carone J.V."/>
            <person name="Caskin T.P."/>
            <person name="Diamond M."/>
            <person name="Durham M.E."/>
            <person name="Foxe J.M."/>
            <person name="Go M."/>
            <person name="Henderson B.A."/>
            <person name="Jones I.B."/>
            <person name="McGettigan J.A."/>
            <person name="Micheletti S.J."/>
            <person name="Nasrallah M.E."/>
            <person name="Ortiz D."/>
            <person name="Piller C.R."/>
            <person name="Privatt S.R."/>
            <person name="Schneider S.L."/>
            <person name="Sharp S."/>
            <person name="Smith T.C."/>
            <person name="Stanton J.D."/>
            <person name="Ullery H.E."/>
            <person name="Wilson R.J."/>
            <person name="Serrano M.G."/>
            <person name="Buck G."/>
            <person name="Lee V."/>
            <person name="Wang Y."/>
            <person name="Carvalho R."/>
            <person name="Voegtly L."/>
            <person name="Shi R."/>
            <person name="Duckworth R."/>
            <person name="Johnson A."/>
            <person name="Loviza R."/>
            <person name="Walstead R."/>
            <person name="Shah Z."/>
            <person name="Kiflezghi M."/>
            <person name="Wade K."/>
            <person name="Ball S.L."/>
            <person name="Bradley K.W."/>
            <person name="Asai D.J."/>
            <person name="Bowman C.A."/>
            <person name="Russell D.A."/>
            <person name="Pope W.H."/>
            <person name="Jacobs-Sera D."/>
            <person name="Hendrix R.W."/>
            <person name="Hatfull G.F."/>
        </authorList>
    </citation>
    <scope>NUCLEOTIDE SEQUENCE [LARGE SCALE GENOMIC DNA]</scope>
    <source>
        <strain evidence="14 15">DSM 27710</strain>
    </source>
</reference>
<dbReference type="EMBL" id="CP012332">
    <property type="protein sequence ID" value="AKU93028.1"/>
    <property type="molecule type" value="Genomic_DNA"/>
</dbReference>
<dbReference type="InterPro" id="IPR013556">
    <property type="entry name" value="Flag_M-ring_C"/>
</dbReference>
<accession>A0A0K1PHL1</accession>
<dbReference type="GO" id="GO:0071973">
    <property type="term" value="P:bacterial-type flagellum-dependent cell motility"/>
    <property type="evidence" value="ECO:0007669"/>
    <property type="project" value="InterPro"/>
</dbReference>
<feature type="region of interest" description="Disordered" evidence="10">
    <location>
        <begin position="285"/>
        <end position="344"/>
    </location>
</feature>
<dbReference type="Proteomes" id="UP000055590">
    <property type="component" value="Chromosome"/>
</dbReference>
<comment type="subcellular location">
    <subcellularLocation>
        <location evidence="1 9">Bacterial flagellum basal body</location>
    </subcellularLocation>
    <subcellularLocation>
        <location evidence="2">Cell membrane</location>
        <topology evidence="2">Multi-pass membrane protein</topology>
    </subcellularLocation>
</comment>
<evidence type="ECO:0000313" key="14">
    <source>
        <dbReference type="EMBL" id="AKU93028.1"/>
    </source>
</evidence>
<protein>
    <recommendedName>
        <fullName evidence="9">Flagellar M-ring protein</fullName>
    </recommendedName>
</protein>
<dbReference type="OrthoDB" id="9807026at2"/>
<feature type="domain" description="Flagellar M-ring N-terminal" evidence="12">
    <location>
        <begin position="47"/>
        <end position="218"/>
    </location>
</feature>
<dbReference type="Pfam" id="PF08345">
    <property type="entry name" value="YscJ_FliF_C"/>
    <property type="match status" value="1"/>
</dbReference>
<evidence type="ECO:0000256" key="7">
    <source>
        <dbReference type="ARBA" id="ARBA00023136"/>
    </source>
</evidence>
<dbReference type="InterPro" id="IPR000067">
    <property type="entry name" value="FlgMring_FliF"/>
</dbReference>
<dbReference type="RefSeq" id="WP_050727109.1">
    <property type="nucleotide sequence ID" value="NZ_CP012332.1"/>
</dbReference>
<evidence type="ECO:0000256" key="4">
    <source>
        <dbReference type="ARBA" id="ARBA00022475"/>
    </source>
</evidence>
<dbReference type="Gene3D" id="3.30.300.30">
    <property type="match status" value="1"/>
</dbReference>
<evidence type="ECO:0000256" key="2">
    <source>
        <dbReference type="ARBA" id="ARBA00004651"/>
    </source>
</evidence>
<comment type="similarity">
    <text evidence="3 9">Belongs to the FliF family.</text>
</comment>
<feature type="transmembrane region" description="Helical" evidence="11">
    <location>
        <begin position="422"/>
        <end position="443"/>
    </location>
</feature>
<keyword evidence="7 11" id="KW-0472">Membrane</keyword>
<keyword evidence="14" id="KW-0969">Cilium</keyword>
<dbReference type="InterPro" id="IPR006182">
    <property type="entry name" value="FliF_N_dom"/>
</dbReference>
<evidence type="ECO:0000256" key="6">
    <source>
        <dbReference type="ARBA" id="ARBA00022989"/>
    </source>
</evidence>
<dbReference type="AlphaFoldDB" id="A0A0K1PHL1"/>
<dbReference type="PATRIC" id="fig|1391653.3.peg.3565"/>
<dbReference type="InterPro" id="IPR043427">
    <property type="entry name" value="YscJ/FliF"/>
</dbReference>
<dbReference type="STRING" id="1391653.AKJ08_3415"/>
<evidence type="ECO:0000259" key="12">
    <source>
        <dbReference type="Pfam" id="PF01514"/>
    </source>
</evidence>
<gene>
    <name evidence="14" type="ORF">AKJ08_3415</name>
</gene>
<keyword evidence="8 9" id="KW-0975">Bacterial flagellum</keyword>
<keyword evidence="6 11" id="KW-1133">Transmembrane helix</keyword>
<organism evidence="14 15">
    <name type="scientific">Vulgatibacter incomptus</name>
    <dbReference type="NCBI Taxonomy" id="1391653"/>
    <lineage>
        <taxon>Bacteria</taxon>
        <taxon>Pseudomonadati</taxon>
        <taxon>Myxococcota</taxon>
        <taxon>Myxococcia</taxon>
        <taxon>Myxococcales</taxon>
        <taxon>Cystobacterineae</taxon>
        <taxon>Vulgatibacteraceae</taxon>
        <taxon>Vulgatibacter</taxon>
    </lineage>
</organism>
<dbReference type="InterPro" id="IPR045851">
    <property type="entry name" value="AMP-bd_C_sf"/>
</dbReference>
<comment type="function">
    <text evidence="9">The M ring may be actively involved in energy transduction.</text>
</comment>
<evidence type="ECO:0000259" key="13">
    <source>
        <dbReference type="Pfam" id="PF08345"/>
    </source>
</evidence>
<evidence type="ECO:0000256" key="3">
    <source>
        <dbReference type="ARBA" id="ARBA00007971"/>
    </source>
</evidence>
<keyword evidence="14" id="KW-0966">Cell projection</keyword>
<sequence length="526" mass="55465">MEPLLAQLRALPAKLKALPSAIRWAGLGVLALVVGLAAIRSLNTGGEEYQYAFTNLGPEDGSEASAQLKAAGIPFRLDAGGSALAVPASKVYDTRLLLAASGLPRGGGVGFELFDRGDIGVSEFTQRVNLRRAIEGELARTIGSLSEVRSARVHVSLAERGLYRDEDRRSSASVVLNLRSGRTLGERELAGIRHLVSAAVPGLSSDAVTIVDGRGMVLGDQESWGLASRQRDLERDLEQRIVSLLEPAVGAGAVVARATVQMDATEVDTTSEIFDPDSAVIRSERSLNQSQTQTQPAPGGIAGAAANQPMSPTQQTVTAAGSSSTTEDQTRNYEVSKTVTRTASKSPRLHRLSVAILVDGVEGKPRSDAEVARLGELAKRAVGFDAARGDQLDISSVVFTPSADDAPAPTAPGLPGLGGRPVAPWLAAGAGLLALAVVGAGWMRWRRRRIPVILPPIRPGMTVDELEALDDGESAPILHAPPMPKPAALEDPDLVLREKARELARKDPVRAARLVRAWIANETEAS</sequence>
<evidence type="ECO:0000256" key="1">
    <source>
        <dbReference type="ARBA" id="ARBA00004117"/>
    </source>
</evidence>
<feature type="domain" description="Flagellar M-ring C-terminal" evidence="13">
    <location>
        <begin position="245"/>
        <end position="399"/>
    </location>
</feature>
<feature type="compositionally biased region" description="Low complexity" evidence="10">
    <location>
        <begin position="293"/>
        <end position="309"/>
    </location>
</feature>
<dbReference type="GO" id="GO:0005886">
    <property type="term" value="C:plasma membrane"/>
    <property type="evidence" value="ECO:0007669"/>
    <property type="project" value="UniProtKB-SubCell"/>
</dbReference>
<dbReference type="PIRSF" id="PIRSF004862">
    <property type="entry name" value="FliF"/>
    <property type="match status" value="1"/>
</dbReference>
<dbReference type="Pfam" id="PF01514">
    <property type="entry name" value="YscJ_FliF"/>
    <property type="match status" value="1"/>
</dbReference>
<dbReference type="PANTHER" id="PTHR30046:SF0">
    <property type="entry name" value="FLAGELLAR M-RING PROTEIN"/>
    <property type="match status" value="1"/>
</dbReference>
<evidence type="ECO:0000313" key="15">
    <source>
        <dbReference type="Proteomes" id="UP000055590"/>
    </source>
</evidence>